<name>A0AA97HRG8_9FLAO</name>
<keyword evidence="1" id="KW-0732">Signal</keyword>
<dbReference type="NCBIfam" id="NF033708">
    <property type="entry name" value="T9SS_Cterm_ChiA"/>
    <property type="match status" value="1"/>
</dbReference>
<proteinExistence type="predicted"/>
<gene>
    <name evidence="2" type="ORF">RNZ46_06410</name>
</gene>
<keyword evidence="3" id="KW-1185">Reference proteome</keyword>
<evidence type="ECO:0000313" key="3">
    <source>
        <dbReference type="Proteomes" id="UP001302486"/>
    </source>
</evidence>
<organism evidence="2 3">
    <name type="scientific">Hwangdonia lutea</name>
    <dbReference type="NCBI Taxonomy" id="3075823"/>
    <lineage>
        <taxon>Bacteria</taxon>
        <taxon>Pseudomonadati</taxon>
        <taxon>Bacteroidota</taxon>
        <taxon>Flavobacteriia</taxon>
        <taxon>Flavobacteriales</taxon>
        <taxon>Flavobacteriaceae</taxon>
        <taxon>Hwangdonia</taxon>
    </lineage>
</organism>
<dbReference type="KEGG" id="hws:RNZ46_06410"/>
<evidence type="ECO:0000256" key="1">
    <source>
        <dbReference type="ARBA" id="ARBA00022729"/>
    </source>
</evidence>
<accession>A0AA97HRG8</accession>
<dbReference type="Proteomes" id="UP001302486">
    <property type="component" value="Chromosome"/>
</dbReference>
<dbReference type="AlphaFoldDB" id="A0AA97HRG8"/>
<dbReference type="NCBIfam" id="TIGR04183">
    <property type="entry name" value="Por_Secre_tail"/>
    <property type="match status" value="1"/>
</dbReference>
<dbReference type="EMBL" id="CP136521">
    <property type="protein sequence ID" value="WOD44896.1"/>
    <property type="molecule type" value="Genomic_DNA"/>
</dbReference>
<dbReference type="RefSeq" id="WP_316984554.1">
    <property type="nucleotide sequence ID" value="NZ_CP136521.1"/>
</dbReference>
<reference evidence="3" key="1">
    <citation type="submission" date="2024-06" db="EMBL/GenBank/DDBJ databases">
        <title>Hwangdonia haimaensis gen. nov., sp. nov., a member of the family Flavobacteriaceae isolated from the haima cold seep.</title>
        <authorList>
            <person name="Li J."/>
        </authorList>
    </citation>
    <scope>NUCLEOTIDE SEQUENCE [LARGE SCALE GENOMIC DNA]</scope>
    <source>
        <strain evidence="3">SCSIO 19198</strain>
    </source>
</reference>
<sequence length="814" mass="87954">MKNFTFKKYFALLIAFLGVIGFGYGQIITFDFGGNIGNEVSVVSNFNDVNLGASTITRGAGLTANNNANRFNAQNWALVNIANAVSGDNYMEFTITPNAGFEFNVTTININFQRSSTGVRGLSLRSSVDSYATDIDGEKSVADNTSTQTFSFNVAHSNNTTPVTYRFYGWAEATGGSGGFEGGGNDIVVNGSVIASCLSTSTWNGTIWVGGTPDLTTEVVLDASFNTATHGGSFSACNLTVNSSGTSPEYVLTVANGDYVQVQNNIIANGNINVRPRGAVVQIDDAAAVLGSGTITVTKTTAPANDWYEYTYWSSPVSGADIDNGLTDSYVNRRFSFNAQNFLDHCQETANNNICDDNGGSGLQDDIDDDGNDWQYINGSTLMIPGVGYASTHDPTLFAIGPGNQFDYTFEGPFNNGIITVPVYRNDSELNDYNWNFIGNPYPSAIDADLFLAANSEVSTSVSTTKSLNGAIFLWSQDTPPSGTANGNEQLNFSNDDYAIINAVGQNAGGDMVIPNRYIPSGQGFFVSYSDTAVPLSTSVNGDGHSIAQGEITFDNSMRVTNPSANSQFFKNSNSDKSKNSNAYNKLWVNLRSDNGVFNQILIGYVNGATNEDDGIAYDAHKYSTKGAAIYSIIQNSNKKFAIQGKAPSDLNENEIIDLGFKTAIDVPTVYTFSIAQFQGDFINNNPVFLIDNLLNKTHNLKVCDYNFTSEVGEFNTRFKIAFSDKALSTSDFGLNDNALKIIELDNDRVNFKLSDNFKIKSVTIFDLLGRPLYNLKGANSSETYQLSKLKNTVYIAKVELSNGTIITKKAVKK</sequence>
<dbReference type="InterPro" id="IPR026444">
    <property type="entry name" value="Secre_tail"/>
</dbReference>
<protein>
    <submittedName>
        <fullName evidence="2">T9SS sorting signal type C domain-containing protein</fullName>
    </submittedName>
</protein>
<evidence type="ECO:0000313" key="2">
    <source>
        <dbReference type="EMBL" id="WOD44896.1"/>
    </source>
</evidence>